<dbReference type="Pfam" id="PF01300">
    <property type="entry name" value="Sua5_yciO_yrdC"/>
    <property type="match status" value="1"/>
</dbReference>
<dbReference type="NCBIfam" id="TIGR00143">
    <property type="entry name" value="hypF"/>
    <property type="match status" value="1"/>
</dbReference>
<evidence type="ECO:0000259" key="10">
    <source>
        <dbReference type="PROSITE" id="PS51160"/>
    </source>
</evidence>
<evidence type="ECO:0000256" key="7">
    <source>
        <dbReference type="ARBA" id="ARBA00048220"/>
    </source>
</evidence>
<protein>
    <recommendedName>
        <fullName evidence="8">Carbamoyltransferase HypF</fullName>
        <ecNumber evidence="8">6.2.-.-</ecNumber>
    </recommendedName>
</protein>
<dbReference type="SUPFAM" id="SSF55821">
    <property type="entry name" value="YrdC/RibB"/>
    <property type="match status" value="1"/>
</dbReference>
<feature type="domain" description="YrdC-like" evidence="11">
    <location>
        <begin position="200"/>
        <end position="385"/>
    </location>
</feature>
<comment type="function">
    <text evidence="8">Involved in the maturation of [NiFe] hydrogenases. Along with HypE, it catalyzes the synthesis of the CN ligands of the active site iron of [NiFe]-hydrogenases. HypF functions as a carbamoyl transferase using carbamoylphosphate as a substrate and transferring the carboxamido moiety in an ATP-dependent reaction to the thiolate of the C-terminal cysteine of HypE yielding a protein-S-carboxamide.</text>
</comment>
<accession>A0A939EFL0</accession>
<proteinExistence type="inferred from homology"/>
<dbReference type="PANTHER" id="PTHR42959">
    <property type="entry name" value="CARBAMOYLTRANSFERASE"/>
    <property type="match status" value="1"/>
</dbReference>
<dbReference type="InterPro" id="IPR036046">
    <property type="entry name" value="Acylphosphatase-like_dom_sf"/>
</dbReference>
<dbReference type="Pfam" id="PF17788">
    <property type="entry name" value="HypF_C"/>
    <property type="match status" value="1"/>
</dbReference>
<dbReference type="EC" id="6.2.-.-" evidence="8"/>
<dbReference type="InterPro" id="IPR011125">
    <property type="entry name" value="Znf_HypF"/>
</dbReference>
<evidence type="ECO:0000256" key="4">
    <source>
        <dbReference type="ARBA" id="ARBA00022723"/>
    </source>
</evidence>
<dbReference type="InterPro" id="IPR051060">
    <property type="entry name" value="Carbamoyltrans_HypF-like"/>
</dbReference>
<dbReference type="Pfam" id="PF22521">
    <property type="entry name" value="HypF_C_2"/>
    <property type="match status" value="1"/>
</dbReference>
<evidence type="ECO:0000259" key="11">
    <source>
        <dbReference type="PROSITE" id="PS51163"/>
    </source>
</evidence>
<evidence type="ECO:0000256" key="1">
    <source>
        <dbReference type="ARBA" id="ARBA00004711"/>
    </source>
</evidence>
<feature type="domain" description="Acylphosphatase-like" evidence="10">
    <location>
        <begin position="3"/>
        <end position="92"/>
    </location>
</feature>
<evidence type="ECO:0000256" key="2">
    <source>
        <dbReference type="ARBA" id="ARBA00008097"/>
    </source>
</evidence>
<dbReference type="Gene3D" id="3.30.420.40">
    <property type="match status" value="1"/>
</dbReference>
<dbReference type="InterPro" id="IPR001792">
    <property type="entry name" value="Acylphosphatase-like_dom"/>
</dbReference>
<keyword evidence="5" id="KW-0863">Zinc-finger</keyword>
<keyword evidence="9" id="KW-0378">Hydrolase</keyword>
<dbReference type="PROSITE" id="PS51160">
    <property type="entry name" value="ACYLPHOSPHATASE_3"/>
    <property type="match status" value="1"/>
</dbReference>
<evidence type="ECO:0000313" key="12">
    <source>
        <dbReference type="EMBL" id="MBN9672332.1"/>
    </source>
</evidence>
<dbReference type="AlphaFoldDB" id="A0A939EFL0"/>
<dbReference type="InterPro" id="IPR055128">
    <property type="entry name" value="HypF_C_2"/>
</dbReference>
<evidence type="ECO:0000256" key="5">
    <source>
        <dbReference type="ARBA" id="ARBA00022771"/>
    </source>
</evidence>
<dbReference type="GO" id="GO:0003998">
    <property type="term" value="F:acylphosphatase activity"/>
    <property type="evidence" value="ECO:0007669"/>
    <property type="project" value="UniProtKB-EC"/>
</dbReference>
<dbReference type="Gene3D" id="3.30.110.120">
    <property type="match status" value="1"/>
</dbReference>
<sequence>MAGTRVRIKGLVQGVGFRPFVWRLALEEGVKGRVLNDAEGVLVLTWGRDEAIRRFLERLEAEAPPLARIDRVSIEPATDLPEPHTDAFRIVESAPGPAATGIVPDAATCPQCLKEVFDPASRRYGYAFTNCTHCGPRFSIVRAIPYDRENTAMACFRMCEQCQAEYDAPENRRFHAQPNACPQCGPGVWYEENGRAIGEGDPIEQAALRLRQGEVVAVKGLGGFHLAASAWLPEAVRRLRARKRRPDKPLALMARDLEQARTFCEFGALEASLLESSAAPVVLLKQLADPGLAGEIAPGQDRYGVMLPYTPLHHLLMAQLPGPIVLTSGNLSEEPQAIDNMDARNRLGGIADGFLMHDRAIVNRLDDSVAGIRIGKPAVFRRARGYAPAPFRLHGAFTAAPRILAMGGDLKAAFCLLRDGEAVMSQHMGDLENRRALRDFEDNLSLYREIHDFEPERIAVDCHPDYLSARLGRNLAEETGIGLVEVQHHHAHLGACLAEARVEPGADETLAIVLDGSGYGRDGTVWGGELLTGGYRGFERTGHFLPVALPGGGAAVREPWRNLTAHLIAAFGPGYRSKLAGTGLEELLSEKNLPVMERMIEKRLNSPLSSSAGRLFDAVAAALGVCFDRQSYEGQTGAALEALAGPYLERESGYPVAVSSGRPVVLSWAPFWEALLSDLKKGVCAGRISARAHLGLLDSLSSVSAQLAGEREVNRIVLSGGAMQNRILAEGLHRRLIACGFSVLVPREFPVNDGGLSLGQAAVAGMLSCQDGDP</sequence>
<comment type="catalytic activity">
    <reaction evidence="7 8">
        <text>C-terminal L-cysteinyl-[HypE protein] + carbamoyl phosphate + ATP + H2O = C-terminal S-carboxamide-L-cysteinyl-[HypE protein] + AMP + phosphate + diphosphate + H(+)</text>
        <dbReference type="Rhea" id="RHEA:55636"/>
        <dbReference type="Rhea" id="RHEA-COMP:14247"/>
        <dbReference type="Rhea" id="RHEA-COMP:14392"/>
        <dbReference type="ChEBI" id="CHEBI:15377"/>
        <dbReference type="ChEBI" id="CHEBI:15378"/>
        <dbReference type="ChEBI" id="CHEBI:30616"/>
        <dbReference type="ChEBI" id="CHEBI:33019"/>
        <dbReference type="ChEBI" id="CHEBI:43474"/>
        <dbReference type="ChEBI" id="CHEBI:58228"/>
        <dbReference type="ChEBI" id="CHEBI:76913"/>
        <dbReference type="ChEBI" id="CHEBI:139126"/>
        <dbReference type="ChEBI" id="CHEBI:456215"/>
    </reaction>
</comment>
<feature type="active site" evidence="9">
    <location>
        <position position="36"/>
    </location>
</feature>
<feature type="active site" evidence="9">
    <location>
        <position position="18"/>
    </location>
</feature>
<dbReference type="RefSeq" id="WP_207142183.1">
    <property type="nucleotide sequence ID" value="NZ_JAEKJZ010000004.1"/>
</dbReference>
<evidence type="ECO:0000256" key="6">
    <source>
        <dbReference type="ARBA" id="ARBA00022833"/>
    </source>
</evidence>
<organism evidence="12 13">
    <name type="scientific">Roseibium aggregatum</name>
    <dbReference type="NCBI Taxonomy" id="187304"/>
    <lineage>
        <taxon>Bacteria</taxon>
        <taxon>Pseudomonadati</taxon>
        <taxon>Pseudomonadota</taxon>
        <taxon>Alphaproteobacteria</taxon>
        <taxon>Hyphomicrobiales</taxon>
        <taxon>Stappiaceae</taxon>
        <taxon>Roseibium</taxon>
    </lineage>
</organism>
<dbReference type="PROSITE" id="PS00150">
    <property type="entry name" value="ACYLPHOSPHATASE_1"/>
    <property type="match status" value="1"/>
</dbReference>
<dbReference type="GO" id="GO:0051604">
    <property type="term" value="P:protein maturation"/>
    <property type="evidence" value="ECO:0007669"/>
    <property type="project" value="TreeGrafter"/>
</dbReference>
<dbReference type="Proteomes" id="UP000664096">
    <property type="component" value="Unassembled WGS sequence"/>
</dbReference>
<reference evidence="12" key="1">
    <citation type="submission" date="2020-12" db="EMBL/GenBank/DDBJ databases">
        <title>Oil enriched cultivation method for isolating marine PHA-producing bacteria.</title>
        <authorList>
            <person name="Zheng W."/>
            <person name="Yu S."/>
            <person name="Huang Y."/>
        </authorList>
    </citation>
    <scope>NUCLEOTIDE SEQUENCE</scope>
    <source>
        <strain evidence="12">SY-2-12</strain>
    </source>
</reference>
<comment type="catalytic activity">
    <reaction evidence="9">
        <text>an acyl phosphate + H2O = a carboxylate + phosphate + H(+)</text>
        <dbReference type="Rhea" id="RHEA:14965"/>
        <dbReference type="ChEBI" id="CHEBI:15377"/>
        <dbReference type="ChEBI" id="CHEBI:15378"/>
        <dbReference type="ChEBI" id="CHEBI:29067"/>
        <dbReference type="ChEBI" id="CHEBI:43474"/>
        <dbReference type="ChEBI" id="CHEBI:59918"/>
        <dbReference type="EC" id="3.6.1.7"/>
    </reaction>
</comment>
<gene>
    <name evidence="12" type="primary">hypF</name>
    <name evidence="12" type="ORF">JF539_18405</name>
</gene>
<dbReference type="Pfam" id="PF00708">
    <property type="entry name" value="Acylphosphatase"/>
    <property type="match status" value="1"/>
</dbReference>
<dbReference type="GO" id="GO:0016874">
    <property type="term" value="F:ligase activity"/>
    <property type="evidence" value="ECO:0007669"/>
    <property type="project" value="UniProtKB-UniRule"/>
</dbReference>
<dbReference type="PIRSF" id="PIRSF006256">
    <property type="entry name" value="CMPcnvr_hdrg_mat"/>
    <property type="match status" value="1"/>
</dbReference>
<dbReference type="InterPro" id="IPR017945">
    <property type="entry name" value="DHBP_synth_RibB-like_a/b_dom"/>
</dbReference>
<keyword evidence="6" id="KW-0862">Zinc</keyword>
<dbReference type="GO" id="GO:0008270">
    <property type="term" value="F:zinc ion binding"/>
    <property type="evidence" value="ECO:0007669"/>
    <property type="project" value="UniProtKB-KW"/>
</dbReference>
<dbReference type="Gene3D" id="3.30.420.360">
    <property type="match status" value="1"/>
</dbReference>
<comment type="caution">
    <text evidence="12">The sequence shown here is derived from an EMBL/GenBank/DDBJ whole genome shotgun (WGS) entry which is preliminary data.</text>
</comment>
<name>A0A939EFL0_9HYPH</name>
<dbReference type="GO" id="GO:0016743">
    <property type="term" value="F:carboxyl- or carbamoyltransferase activity"/>
    <property type="evidence" value="ECO:0007669"/>
    <property type="project" value="UniProtKB-UniRule"/>
</dbReference>
<keyword evidence="4" id="KW-0479">Metal-binding</keyword>
<dbReference type="InterPro" id="IPR041440">
    <property type="entry name" value="HypF_C"/>
</dbReference>
<evidence type="ECO:0000256" key="9">
    <source>
        <dbReference type="PROSITE-ProRule" id="PRU00520"/>
    </source>
</evidence>
<evidence type="ECO:0000313" key="13">
    <source>
        <dbReference type="Proteomes" id="UP000664096"/>
    </source>
</evidence>
<dbReference type="Pfam" id="PF07503">
    <property type="entry name" value="zf-HYPF"/>
    <property type="match status" value="2"/>
</dbReference>
<dbReference type="EMBL" id="JAEKJZ010000004">
    <property type="protein sequence ID" value="MBN9672332.1"/>
    <property type="molecule type" value="Genomic_DNA"/>
</dbReference>
<comment type="similarity">
    <text evidence="2 8">Belongs to the carbamoyltransferase HypF family.</text>
</comment>
<dbReference type="InterPro" id="IPR004421">
    <property type="entry name" value="Carbamoyltransferase_HypF"/>
</dbReference>
<evidence type="ECO:0000256" key="8">
    <source>
        <dbReference type="PIRNR" id="PIRNR006256"/>
    </source>
</evidence>
<dbReference type="InterPro" id="IPR017968">
    <property type="entry name" value="Acylphosphatase_CS"/>
</dbReference>
<evidence type="ECO:0000256" key="3">
    <source>
        <dbReference type="ARBA" id="ARBA00022598"/>
    </source>
</evidence>
<dbReference type="PANTHER" id="PTHR42959:SF1">
    <property type="entry name" value="CARBAMOYLTRANSFERASE HYPF"/>
    <property type="match status" value="1"/>
</dbReference>
<dbReference type="InterPro" id="IPR006070">
    <property type="entry name" value="Sua5-like_dom"/>
</dbReference>
<comment type="pathway">
    <text evidence="1 8">Protein modification; [NiFe] hydrogenase maturation.</text>
</comment>
<dbReference type="GO" id="GO:0003725">
    <property type="term" value="F:double-stranded RNA binding"/>
    <property type="evidence" value="ECO:0007669"/>
    <property type="project" value="InterPro"/>
</dbReference>
<dbReference type="Gene3D" id="3.90.870.50">
    <property type="match status" value="1"/>
</dbReference>
<dbReference type="SUPFAM" id="SSF54975">
    <property type="entry name" value="Acylphosphatase/BLUF domain-like"/>
    <property type="match status" value="1"/>
</dbReference>
<dbReference type="PROSITE" id="PS51163">
    <property type="entry name" value="YRDC"/>
    <property type="match status" value="1"/>
</dbReference>
<keyword evidence="3" id="KW-0436">Ligase</keyword>